<evidence type="ECO:0000313" key="8">
    <source>
        <dbReference type="EMBL" id="RRO17668.1"/>
    </source>
</evidence>
<organism evidence="8 9">
    <name type="scientific">Saccharopolyspora rhizosphaerae</name>
    <dbReference type="NCBI Taxonomy" id="2492662"/>
    <lineage>
        <taxon>Bacteria</taxon>
        <taxon>Bacillati</taxon>
        <taxon>Actinomycetota</taxon>
        <taxon>Actinomycetes</taxon>
        <taxon>Pseudonocardiales</taxon>
        <taxon>Pseudonocardiaceae</taxon>
        <taxon>Saccharopolyspora</taxon>
    </lineage>
</organism>
<dbReference type="PROSITE" id="PS00194">
    <property type="entry name" value="THIOREDOXIN_1"/>
    <property type="match status" value="1"/>
</dbReference>
<evidence type="ECO:0000256" key="1">
    <source>
        <dbReference type="ARBA" id="ARBA00008987"/>
    </source>
</evidence>
<proteinExistence type="inferred from homology"/>
<comment type="caution">
    <text evidence="8">The sequence shown here is derived from an EMBL/GenBank/DDBJ whole genome shotgun (WGS) entry which is preliminary data.</text>
</comment>
<dbReference type="InterPro" id="IPR005746">
    <property type="entry name" value="Thioredoxin"/>
</dbReference>
<dbReference type="AlphaFoldDB" id="A0A3R8QQZ3"/>
<keyword evidence="5" id="KW-0676">Redox-active center</keyword>
<dbReference type="Proteomes" id="UP000274515">
    <property type="component" value="Unassembled WGS sequence"/>
</dbReference>
<dbReference type="InterPro" id="IPR013766">
    <property type="entry name" value="Thioredoxin_domain"/>
</dbReference>
<dbReference type="InterPro" id="IPR036249">
    <property type="entry name" value="Thioredoxin-like_sf"/>
</dbReference>
<dbReference type="Pfam" id="PF00085">
    <property type="entry name" value="Thioredoxin"/>
    <property type="match status" value="1"/>
</dbReference>
<dbReference type="SUPFAM" id="SSF52833">
    <property type="entry name" value="Thioredoxin-like"/>
    <property type="match status" value="1"/>
</dbReference>
<keyword evidence="2" id="KW-0813">Transport</keyword>
<dbReference type="CDD" id="cd02947">
    <property type="entry name" value="TRX_family"/>
    <property type="match status" value="1"/>
</dbReference>
<feature type="domain" description="Thioredoxin" evidence="7">
    <location>
        <begin position="18"/>
        <end position="141"/>
    </location>
</feature>
<sequence length="145" mass="15755">MEPQKIRCEHCGRVNRIPPVGEGRPTCGQCHRPIPWIVEAGDADFAEVAEKSSLVVLADLWAPWCGPCRMVSPALEKVAKEHAGRLKLVKVNVDAAPKTSQRFTVQAVPTLLMLDKGRVIARQAGALPEQALREWVEQGIGASAS</sequence>
<dbReference type="PANTHER" id="PTHR45663">
    <property type="entry name" value="GEO12009P1"/>
    <property type="match status" value="1"/>
</dbReference>
<dbReference type="PANTHER" id="PTHR45663:SF11">
    <property type="entry name" value="GEO12009P1"/>
    <property type="match status" value="1"/>
</dbReference>
<evidence type="ECO:0000313" key="9">
    <source>
        <dbReference type="Proteomes" id="UP000274515"/>
    </source>
</evidence>
<comment type="similarity">
    <text evidence="1">Belongs to the thioredoxin family.</text>
</comment>
<dbReference type="PRINTS" id="PR00421">
    <property type="entry name" value="THIOREDOXIN"/>
</dbReference>
<dbReference type="PROSITE" id="PS51352">
    <property type="entry name" value="THIOREDOXIN_2"/>
    <property type="match status" value="1"/>
</dbReference>
<keyword evidence="4" id="KW-1015">Disulfide bond</keyword>
<evidence type="ECO:0000256" key="5">
    <source>
        <dbReference type="ARBA" id="ARBA00023284"/>
    </source>
</evidence>
<protein>
    <recommendedName>
        <fullName evidence="6">Thioredoxin</fullName>
    </recommendedName>
</protein>
<dbReference type="OrthoDB" id="9790390at2"/>
<gene>
    <name evidence="8" type="primary">trxA</name>
    <name evidence="8" type="ORF">EIL87_10380</name>
</gene>
<evidence type="ECO:0000256" key="6">
    <source>
        <dbReference type="NCBIfam" id="TIGR01068"/>
    </source>
</evidence>
<dbReference type="GO" id="GO:0015035">
    <property type="term" value="F:protein-disulfide reductase activity"/>
    <property type="evidence" value="ECO:0007669"/>
    <property type="project" value="UniProtKB-UniRule"/>
</dbReference>
<dbReference type="EMBL" id="RSAA01000008">
    <property type="protein sequence ID" value="RRO17668.1"/>
    <property type="molecule type" value="Genomic_DNA"/>
</dbReference>
<evidence type="ECO:0000256" key="2">
    <source>
        <dbReference type="ARBA" id="ARBA00022448"/>
    </source>
</evidence>
<reference evidence="8 9" key="1">
    <citation type="submission" date="2018-11" db="EMBL/GenBank/DDBJ databases">
        <title>Saccharopolyspora rhizosphaerae sp. nov., an actinomycete isolated from rhizosphere soil in Thailand.</title>
        <authorList>
            <person name="Intra B."/>
            <person name="Euanorasetr J."/>
            <person name="Take A."/>
            <person name="Inahashi Y."/>
            <person name="Mori M."/>
            <person name="Panbangred W."/>
            <person name="Matsumoto A."/>
        </authorList>
    </citation>
    <scope>NUCLEOTIDE SEQUENCE [LARGE SCALE GENOMIC DNA]</scope>
    <source>
        <strain evidence="8 9">H219</strain>
    </source>
</reference>
<dbReference type="GO" id="GO:0005737">
    <property type="term" value="C:cytoplasm"/>
    <property type="evidence" value="ECO:0007669"/>
    <property type="project" value="TreeGrafter"/>
</dbReference>
<dbReference type="InterPro" id="IPR017937">
    <property type="entry name" value="Thioredoxin_CS"/>
</dbReference>
<keyword evidence="9" id="KW-1185">Reference proteome</keyword>
<dbReference type="FunFam" id="3.40.30.10:FF:000001">
    <property type="entry name" value="Thioredoxin"/>
    <property type="match status" value="1"/>
</dbReference>
<dbReference type="Gene3D" id="3.40.30.10">
    <property type="entry name" value="Glutaredoxin"/>
    <property type="match status" value="1"/>
</dbReference>
<name>A0A3R8QQZ3_9PSEU</name>
<accession>A0A3R8QQZ3</accession>
<evidence type="ECO:0000256" key="3">
    <source>
        <dbReference type="ARBA" id="ARBA00022982"/>
    </source>
</evidence>
<keyword evidence="3" id="KW-0249">Electron transport</keyword>
<evidence type="ECO:0000259" key="7">
    <source>
        <dbReference type="PROSITE" id="PS51352"/>
    </source>
</evidence>
<dbReference type="NCBIfam" id="TIGR01068">
    <property type="entry name" value="thioredoxin"/>
    <property type="match status" value="1"/>
</dbReference>
<evidence type="ECO:0000256" key="4">
    <source>
        <dbReference type="ARBA" id="ARBA00023157"/>
    </source>
</evidence>